<reference evidence="2" key="2">
    <citation type="journal article" date="2023" name="BMC Genomics">
        <title>Pest status, molecular evolution, and epigenetic factors derived from the genome assembly of Frankliniella fusca, a thysanopteran phytovirus vector.</title>
        <authorList>
            <person name="Catto M.A."/>
            <person name="Labadie P.E."/>
            <person name="Jacobson A.L."/>
            <person name="Kennedy G.G."/>
            <person name="Srinivasan R."/>
            <person name="Hunt B.G."/>
        </authorList>
    </citation>
    <scope>NUCLEOTIDE SEQUENCE</scope>
    <source>
        <strain evidence="2">PL_HMW_Pooled</strain>
    </source>
</reference>
<protein>
    <submittedName>
        <fullName evidence="2">Halomucin</fullName>
    </submittedName>
</protein>
<feature type="region of interest" description="Disordered" evidence="1">
    <location>
        <begin position="917"/>
        <end position="937"/>
    </location>
</feature>
<reference evidence="2" key="1">
    <citation type="submission" date="2021-07" db="EMBL/GenBank/DDBJ databases">
        <authorList>
            <person name="Catto M.A."/>
            <person name="Jacobson A."/>
            <person name="Kennedy G."/>
            <person name="Labadie P."/>
            <person name="Hunt B.G."/>
            <person name="Srinivasan R."/>
        </authorList>
    </citation>
    <scope>NUCLEOTIDE SEQUENCE</scope>
    <source>
        <strain evidence="2">PL_HMW_Pooled</strain>
        <tissue evidence="2">Head</tissue>
    </source>
</reference>
<proteinExistence type="predicted"/>
<accession>A0AAE1HAT7</accession>
<keyword evidence="3" id="KW-1185">Reference proteome</keyword>
<feature type="compositionally biased region" description="Basic and acidic residues" evidence="1">
    <location>
        <begin position="848"/>
        <end position="859"/>
    </location>
</feature>
<feature type="compositionally biased region" description="Acidic residues" evidence="1">
    <location>
        <begin position="823"/>
        <end position="833"/>
    </location>
</feature>
<feature type="region of interest" description="Disordered" evidence="1">
    <location>
        <begin position="793"/>
        <end position="864"/>
    </location>
</feature>
<feature type="compositionally biased region" description="Acidic residues" evidence="1">
    <location>
        <begin position="801"/>
        <end position="815"/>
    </location>
</feature>
<gene>
    <name evidence="2" type="ORF">KUF71_007307</name>
</gene>
<comment type="caution">
    <text evidence="2">The sequence shown here is derived from an EMBL/GenBank/DDBJ whole genome shotgun (WGS) entry which is preliminary data.</text>
</comment>
<dbReference type="AlphaFoldDB" id="A0AAE1HAT7"/>
<sequence length="1115" mass="125323">MALRNGVRNRLAGLTGSVLSQLLLRSGVAGPTSISQVSVACCSSRGRTWYRKIKQVTERDLELIELRSDVDVEGGHSQSSLSGSECESEVESQSDHYELSRVIESFENDDVSVDPHSIQVHVEEQDSPCPESPHAKGVALNNELKDFFIEMNVSYSVIKGILKIFKPYHPFLPMDPRTLLGTTRDNCPIEEMGGGEFMCLGVEERIVKFLTPRLTAINFSCLTISVSIDGDSPFKCTKDQLWPILIRIEELPRSKPILVAAWFGRGHPPVGPYLDKFVKELKVLLEQGISINPDKSFEVRLKNFICDAPATAMIKMTKYHSGFYGCGKCFVKGEKVEGCLVFLDTDAQLRTDQNFRQQLQPEHHKGKSPLLNLPIDSIAAFPLDYLHLILIGALKRYIDVLKDGYVVADGQPRFEIVSGNMVKKKKKRKGKLSQNVVNAINKALEKLRIFCPSEFSRMCRSFTDSAIWKATECRQFLLYIGVLVLKGFISKEQYNLIAGDLMTSFVKDSPKVCGKSFPTYCVHNLCHIYDDVQRQEQPLDCFSAFPYESFHGTLKNLLRGRAKPLAQLYKRMQEKEDEAVDEEVVDSAVSYSHEGGPTCGLEGLQYQQLIRDSFKFSTRNVKDSYIVMKDGTVVKALNFIKKDKKISVVGKCFTRYQDLYSKPIKSSLLGISVVSGFSSHILHGSLEDIKAKAYVMPDAEFAMVEFTKERNERDSIPVEIVPMAWIHGNGKKTYWPSKSRLTEKELLALVQAKTDPSTGKKEDWVSPPCKILCTSRTYNGAFKRLERLRRDAIVSSSQTERDDDDENGDDEDDGDNSGGDKDDYNDDSDDDSDDKEKKKKQTKKLQKQKSDKMSKKDDDSNFTLSSHSDSLINITCLDKLEISGVDILKSSRKRKSSVSSDDMPLVKRPKRDAAVLGSVPKSRSKIKPCTPTTSTPRTEVRRKLNIVTSHTKGNFEQLVLKKINSLLSMVEELLSRGKREAVLVKSATNLSLPILSIDNLLALDVELGDASKKKNMQGYLCQFEGANPSDFLRVMPKLIEDQLCEKVNWTGLRREMAFKDCKHIISTLHGATRSLFSDSTEASMEKIIKLWFNKYKDRTTGRSHGKKETTPSGPA</sequence>
<dbReference type="Proteomes" id="UP001219518">
    <property type="component" value="Unassembled WGS sequence"/>
</dbReference>
<evidence type="ECO:0000256" key="1">
    <source>
        <dbReference type="SAM" id="MobiDB-lite"/>
    </source>
</evidence>
<evidence type="ECO:0000313" key="3">
    <source>
        <dbReference type="Proteomes" id="UP001219518"/>
    </source>
</evidence>
<evidence type="ECO:0000313" key="2">
    <source>
        <dbReference type="EMBL" id="KAK3917875.1"/>
    </source>
</evidence>
<name>A0AAE1HAT7_9NEOP</name>
<organism evidence="2 3">
    <name type="scientific">Frankliniella fusca</name>
    <dbReference type="NCBI Taxonomy" id="407009"/>
    <lineage>
        <taxon>Eukaryota</taxon>
        <taxon>Metazoa</taxon>
        <taxon>Ecdysozoa</taxon>
        <taxon>Arthropoda</taxon>
        <taxon>Hexapoda</taxon>
        <taxon>Insecta</taxon>
        <taxon>Pterygota</taxon>
        <taxon>Neoptera</taxon>
        <taxon>Paraneoptera</taxon>
        <taxon>Thysanoptera</taxon>
        <taxon>Terebrantia</taxon>
        <taxon>Thripoidea</taxon>
        <taxon>Thripidae</taxon>
        <taxon>Frankliniella</taxon>
    </lineage>
</organism>
<feature type="compositionally biased region" description="Basic residues" evidence="1">
    <location>
        <begin position="837"/>
        <end position="847"/>
    </location>
</feature>
<dbReference type="EMBL" id="JAHWGI010000801">
    <property type="protein sequence ID" value="KAK3917875.1"/>
    <property type="molecule type" value="Genomic_DNA"/>
</dbReference>
<dbReference type="PANTHER" id="PTHR33053">
    <property type="entry name" value="PROTEIN, PUTATIVE-RELATED"/>
    <property type="match status" value="1"/>
</dbReference>